<dbReference type="EC" id="2.7.13.3" evidence="2"/>
<feature type="domain" description="PAS" evidence="8">
    <location>
        <begin position="14"/>
        <end position="65"/>
    </location>
</feature>
<sequence length="697" mass="77890">MMEISGLDTSLEPTSAAFAAMLDAVGHGVVAVDRQWRLSFVNAWMERVLGRSRQELLGHELWAEFPTLRTSSFGAAYLRAMRDGVEVVHEGFVPISNAWFESRASPCATGLILFIKDVTERRRAAQELKDREERLRESETLFRKLADSAPVMLWMTDARVSCVWHNRRWYDFTGQTEAEALGLGWLDAIHPEDRAKVGGVLQASIARWVPYPVEYRLRTRDGQYRWTLAYASPRVGESGEFLGYIGSVIDIHERKRGEERLAFVSEASRILSESLDYEDTLARATQLAVPVLGDWCMVDLLQEGGGIKRVKVSWADPALEPLARETVRFPPQVSGHPSHLPSRVLLEARALLVEDADDAYKQRAAYSPEHLAHMRAIGFQSVMSVPMVARGRTLGVITFLAIAPGRRFTQADLETAEDLARRAALAVDNGRLYHEAQQAVRVREEFLQVASHELKTPLTPLSLKLQLLARTAESLPRERFPRLSSDLDMMRQQVQRLSSLMDELLDVSRINAGRFSMTLEVVDLSALVRDAAARFEPEVLRLGGRLMVDVPEPLVGVWDRQRLEQVMTNLLSNAQKYGGGRPVRARVWREGHLACIAVRDEGIGIAPEALSRIFEKFERAVSERHYGGLGLGLYITRQIVEALGGTICVESAPNQGSTFTVKLPLTPPPVSPERKEGPWAPAHPLPGSEGACYGRLR</sequence>
<dbReference type="SMART" id="SM00065">
    <property type="entry name" value="GAF"/>
    <property type="match status" value="1"/>
</dbReference>
<dbReference type="GO" id="GO:0000155">
    <property type="term" value="F:phosphorelay sensor kinase activity"/>
    <property type="evidence" value="ECO:0007669"/>
    <property type="project" value="InterPro"/>
</dbReference>
<dbReference type="AlphaFoldDB" id="A0A848L9K6"/>
<dbReference type="InterPro" id="IPR003661">
    <property type="entry name" value="HisK_dim/P_dom"/>
</dbReference>
<dbReference type="Gene3D" id="3.30.450.40">
    <property type="match status" value="1"/>
</dbReference>
<dbReference type="GO" id="GO:0005886">
    <property type="term" value="C:plasma membrane"/>
    <property type="evidence" value="ECO:0007669"/>
    <property type="project" value="TreeGrafter"/>
</dbReference>
<feature type="domain" description="PAS" evidence="8">
    <location>
        <begin position="138"/>
        <end position="208"/>
    </location>
</feature>
<comment type="catalytic activity">
    <reaction evidence="1">
        <text>ATP + protein L-histidine = ADP + protein N-phospho-L-histidine.</text>
        <dbReference type="EC" id="2.7.13.3"/>
    </reaction>
</comment>
<keyword evidence="3" id="KW-0597">Phosphoprotein</keyword>
<evidence type="ECO:0000259" key="9">
    <source>
        <dbReference type="PROSITE" id="PS50113"/>
    </source>
</evidence>
<dbReference type="Gene3D" id="3.30.565.10">
    <property type="entry name" value="Histidine kinase-like ATPase, C-terminal domain"/>
    <property type="match status" value="1"/>
</dbReference>
<keyword evidence="4" id="KW-0808">Transferase</keyword>
<dbReference type="InterPro" id="IPR013656">
    <property type="entry name" value="PAS_4"/>
</dbReference>
<dbReference type="InterPro" id="IPR004358">
    <property type="entry name" value="Sig_transdc_His_kin-like_C"/>
</dbReference>
<dbReference type="SMART" id="SM00086">
    <property type="entry name" value="PAC"/>
    <property type="match status" value="1"/>
</dbReference>
<dbReference type="InterPro" id="IPR035965">
    <property type="entry name" value="PAS-like_dom_sf"/>
</dbReference>
<dbReference type="FunFam" id="3.30.565.10:FF:000006">
    <property type="entry name" value="Sensor histidine kinase WalK"/>
    <property type="match status" value="1"/>
</dbReference>
<feature type="region of interest" description="Disordered" evidence="6">
    <location>
        <begin position="659"/>
        <end position="686"/>
    </location>
</feature>
<dbReference type="Pfam" id="PF01590">
    <property type="entry name" value="GAF"/>
    <property type="match status" value="1"/>
</dbReference>
<dbReference type="InterPro" id="IPR000700">
    <property type="entry name" value="PAS-assoc_C"/>
</dbReference>
<dbReference type="InterPro" id="IPR003018">
    <property type="entry name" value="GAF"/>
</dbReference>
<evidence type="ECO:0000259" key="8">
    <source>
        <dbReference type="PROSITE" id="PS50112"/>
    </source>
</evidence>
<name>A0A848L9K6_9BACT</name>
<proteinExistence type="predicted"/>
<evidence type="ECO:0000256" key="1">
    <source>
        <dbReference type="ARBA" id="ARBA00000085"/>
    </source>
</evidence>
<dbReference type="InterPro" id="IPR013655">
    <property type="entry name" value="PAS_fold_3"/>
</dbReference>
<dbReference type="PROSITE" id="PS50113">
    <property type="entry name" value="PAC"/>
    <property type="match status" value="1"/>
</dbReference>
<evidence type="ECO:0000256" key="3">
    <source>
        <dbReference type="ARBA" id="ARBA00022553"/>
    </source>
</evidence>
<dbReference type="InterPro" id="IPR000014">
    <property type="entry name" value="PAS"/>
</dbReference>
<dbReference type="SUPFAM" id="SSF55785">
    <property type="entry name" value="PYP-like sensor domain (PAS domain)"/>
    <property type="match status" value="2"/>
</dbReference>
<dbReference type="InterPro" id="IPR029016">
    <property type="entry name" value="GAF-like_dom_sf"/>
</dbReference>
<reference evidence="10 11" key="1">
    <citation type="submission" date="2020-04" db="EMBL/GenBank/DDBJ databases">
        <title>Draft genome of Pyxidicoccus fallax type strain.</title>
        <authorList>
            <person name="Whitworth D.E."/>
        </authorList>
    </citation>
    <scope>NUCLEOTIDE SEQUENCE [LARGE SCALE GENOMIC DNA]</scope>
    <source>
        <strain evidence="10 11">DSM 14698</strain>
    </source>
</reference>
<dbReference type="SMART" id="SM00091">
    <property type="entry name" value="PAS"/>
    <property type="match status" value="2"/>
</dbReference>
<evidence type="ECO:0000313" key="11">
    <source>
        <dbReference type="Proteomes" id="UP000518300"/>
    </source>
</evidence>
<evidence type="ECO:0000256" key="4">
    <source>
        <dbReference type="ARBA" id="ARBA00022679"/>
    </source>
</evidence>
<dbReference type="FunFam" id="3.30.450.20:FF:000099">
    <property type="entry name" value="Sensory box sensor histidine kinase"/>
    <property type="match status" value="1"/>
</dbReference>
<keyword evidence="11" id="KW-1185">Reference proteome</keyword>
<dbReference type="PROSITE" id="PS50112">
    <property type="entry name" value="PAS"/>
    <property type="match status" value="2"/>
</dbReference>
<feature type="domain" description="PAC" evidence="9">
    <location>
        <begin position="211"/>
        <end position="263"/>
    </location>
</feature>
<dbReference type="SMART" id="SM00387">
    <property type="entry name" value="HATPase_c"/>
    <property type="match status" value="1"/>
</dbReference>
<dbReference type="Gene3D" id="3.30.450.20">
    <property type="entry name" value="PAS domain"/>
    <property type="match status" value="2"/>
</dbReference>
<dbReference type="PANTHER" id="PTHR43047">
    <property type="entry name" value="TWO-COMPONENT HISTIDINE PROTEIN KINASE"/>
    <property type="match status" value="1"/>
</dbReference>
<evidence type="ECO:0000256" key="6">
    <source>
        <dbReference type="SAM" id="MobiDB-lite"/>
    </source>
</evidence>
<dbReference type="InterPro" id="IPR003594">
    <property type="entry name" value="HATPase_dom"/>
</dbReference>
<protein>
    <recommendedName>
        <fullName evidence="2">histidine kinase</fullName>
        <ecNumber evidence="2">2.7.13.3</ecNumber>
    </recommendedName>
</protein>
<dbReference type="InterPro" id="IPR036890">
    <property type="entry name" value="HATPase_C_sf"/>
</dbReference>
<dbReference type="FunFam" id="3.30.450.40:FF:000035">
    <property type="entry name" value="PAS sensor protein"/>
    <property type="match status" value="1"/>
</dbReference>
<dbReference type="InterPro" id="IPR036097">
    <property type="entry name" value="HisK_dim/P_sf"/>
</dbReference>
<dbReference type="SUPFAM" id="SSF55781">
    <property type="entry name" value="GAF domain-like"/>
    <property type="match status" value="1"/>
</dbReference>
<organism evidence="10 11">
    <name type="scientific">Pyxidicoccus fallax</name>
    <dbReference type="NCBI Taxonomy" id="394095"/>
    <lineage>
        <taxon>Bacteria</taxon>
        <taxon>Pseudomonadati</taxon>
        <taxon>Myxococcota</taxon>
        <taxon>Myxococcia</taxon>
        <taxon>Myxococcales</taxon>
        <taxon>Cystobacterineae</taxon>
        <taxon>Myxococcaceae</taxon>
        <taxon>Pyxidicoccus</taxon>
    </lineage>
</organism>
<dbReference type="Pfam" id="PF08448">
    <property type="entry name" value="PAS_4"/>
    <property type="match status" value="1"/>
</dbReference>
<dbReference type="Pfam" id="PF00512">
    <property type="entry name" value="HisKA"/>
    <property type="match status" value="1"/>
</dbReference>
<dbReference type="Proteomes" id="UP000518300">
    <property type="component" value="Unassembled WGS sequence"/>
</dbReference>
<gene>
    <name evidence="10" type="ORF">HG543_01480</name>
</gene>
<evidence type="ECO:0000256" key="2">
    <source>
        <dbReference type="ARBA" id="ARBA00012438"/>
    </source>
</evidence>
<dbReference type="SMART" id="SM00388">
    <property type="entry name" value="HisKA"/>
    <property type="match status" value="1"/>
</dbReference>
<feature type="domain" description="Histidine kinase" evidence="7">
    <location>
        <begin position="449"/>
        <end position="667"/>
    </location>
</feature>
<dbReference type="Pfam" id="PF08447">
    <property type="entry name" value="PAS_3"/>
    <property type="match status" value="1"/>
</dbReference>
<accession>A0A848L9K6</accession>
<dbReference type="SUPFAM" id="SSF55874">
    <property type="entry name" value="ATPase domain of HSP90 chaperone/DNA topoisomerase II/histidine kinase"/>
    <property type="match status" value="1"/>
</dbReference>
<dbReference type="PROSITE" id="PS50109">
    <property type="entry name" value="HIS_KIN"/>
    <property type="match status" value="1"/>
</dbReference>
<comment type="caution">
    <text evidence="10">The sequence shown here is derived from an EMBL/GenBank/DDBJ whole genome shotgun (WGS) entry which is preliminary data.</text>
</comment>
<dbReference type="SUPFAM" id="SSF47384">
    <property type="entry name" value="Homodimeric domain of signal transducing histidine kinase"/>
    <property type="match status" value="1"/>
</dbReference>
<dbReference type="EMBL" id="JABBJJ010000004">
    <property type="protein sequence ID" value="NMO13535.1"/>
    <property type="molecule type" value="Genomic_DNA"/>
</dbReference>
<dbReference type="CDD" id="cd00082">
    <property type="entry name" value="HisKA"/>
    <property type="match status" value="1"/>
</dbReference>
<dbReference type="PRINTS" id="PR00344">
    <property type="entry name" value="BCTRLSENSOR"/>
</dbReference>
<dbReference type="Gene3D" id="1.10.287.130">
    <property type="match status" value="1"/>
</dbReference>
<keyword evidence="5" id="KW-0418">Kinase</keyword>
<dbReference type="Pfam" id="PF02518">
    <property type="entry name" value="HATPase_c"/>
    <property type="match status" value="1"/>
</dbReference>
<dbReference type="GO" id="GO:0009927">
    <property type="term" value="F:histidine phosphotransfer kinase activity"/>
    <property type="evidence" value="ECO:0007669"/>
    <property type="project" value="TreeGrafter"/>
</dbReference>
<dbReference type="InterPro" id="IPR001610">
    <property type="entry name" value="PAC"/>
</dbReference>
<dbReference type="CDD" id="cd00130">
    <property type="entry name" value="PAS"/>
    <property type="match status" value="2"/>
</dbReference>
<evidence type="ECO:0000259" key="7">
    <source>
        <dbReference type="PROSITE" id="PS50109"/>
    </source>
</evidence>
<dbReference type="PANTHER" id="PTHR43047:SF72">
    <property type="entry name" value="OSMOSENSING HISTIDINE PROTEIN KINASE SLN1"/>
    <property type="match status" value="1"/>
</dbReference>
<evidence type="ECO:0000256" key="5">
    <source>
        <dbReference type="ARBA" id="ARBA00022777"/>
    </source>
</evidence>
<dbReference type="InterPro" id="IPR005467">
    <property type="entry name" value="His_kinase_dom"/>
</dbReference>
<dbReference type="RefSeq" id="WP_169342813.1">
    <property type="nucleotide sequence ID" value="NZ_JABBJJ010000004.1"/>
</dbReference>
<dbReference type="NCBIfam" id="TIGR00229">
    <property type="entry name" value="sensory_box"/>
    <property type="match status" value="2"/>
</dbReference>
<evidence type="ECO:0000313" key="10">
    <source>
        <dbReference type="EMBL" id="NMO13535.1"/>
    </source>
</evidence>